<feature type="region of interest" description="Disordered" evidence="13">
    <location>
        <begin position="127"/>
        <end position="147"/>
    </location>
</feature>
<keyword evidence="10 12" id="KW-0137">Centromere</keyword>
<comment type="subunit">
    <text evidence="12">Component of the NDC80 complex.</text>
</comment>
<evidence type="ECO:0000256" key="11">
    <source>
        <dbReference type="ARBA" id="ARBA00045419"/>
    </source>
</evidence>
<protein>
    <recommendedName>
        <fullName evidence="2 12">Kinetochore protein Spc24</fullName>
    </recommendedName>
</protein>
<comment type="similarity">
    <text evidence="1 12">Belongs to the SPC24 family.</text>
</comment>
<dbReference type="EMBL" id="GG666510">
    <property type="protein sequence ID" value="EEN60849.1"/>
    <property type="molecule type" value="Genomic_DNA"/>
</dbReference>
<reference evidence="14" key="1">
    <citation type="journal article" date="2008" name="Nature">
        <title>The amphioxus genome and the evolution of the chordate karyotype.</title>
        <authorList>
            <consortium name="US DOE Joint Genome Institute (JGI-PGF)"/>
            <person name="Putnam N.H."/>
            <person name="Butts T."/>
            <person name="Ferrier D.E.K."/>
            <person name="Furlong R.F."/>
            <person name="Hellsten U."/>
            <person name="Kawashima T."/>
            <person name="Robinson-Rechavi M."/>
            <person name="Shoguchi E."/>
            <person name="Terry A."/>
            <person name="Yu J.-K."/>
            <person name="Benito-Gutierrez E.L."/>
            <person name="Dubchak I."/>
            <person name="Garcia-Fernandez J."/>
            <person name="Gibson-Brown J.J."/>
            <person name="Grigoriev I.V."/>
            <person name="Horton A.C."/>
            <person name="de Jong P.J."/>
            <person name="Jurka J."/>
            <person name="Kapitonov V.V."/>
            <person name="Kohara Y."/>
            <person name="Kuroki Y."/>
            <person name="Lindquist E."/>
            <person name="Lucas S."/>
            <person name="Osoegawa K."/>
            <person name="Pennacchio L.A."/>
            <person name="Salamov A.A."/>
            <person name="Satou Y."/>
            <person name="Sauka-Spengler T."/>
            <person name="Schmutz J."/>
            <person name="Shin-I T."/>
            <person name="Toyoda A."/>
            <person name="Bronner-Fraser M."/>
            <person name="Fujiyama A."/>
            <person name="Holland L.Z."/>
            <person name="Holland P.W.H."/>
            <person name="Satoh N."/>
            <person name="Rokhsar D.S."/>
        </authorList>
    </citation>
    <scope>NUCLEOTIDE SEQUENCE [LARGE SCALE GENOMIC DNA]</scope>
    <source>
        <strain evidence="14">S238N-H82</strain>
        <tissue evidence="14">Testes</tissue>
    </source>
</reference>
<keyword evidence="4 12" id="KW-0132">Cell division</keyword>
<comment type="subcellular location">
    <subcellularLocation>
        <location evidence="12">Nucleus</location>
    </subcellularLocation>
    <subcellularLocation>
        <location evidence="12">Chromosome</location>
        <location evidence="12">Centromere</location>
        <location evidence="12">Kinetochore</location>
    </subcellularLocation>
</comment>
<keyword evidence="9 12" id="KW-0131">Cell cycle</keyword>
<keyword evidence="5 12" id="KW-0498">Mitosis</keyword>
<dbReference type="InParanoid" id="C3YG44"/>
<evidence type="ECO:0000256" key="13">
    <source>
        <dbReference type="SAM" id="MobiDB-lite"/>
    </source>
</evidence>
<keyword evidence="3 12" id="KW-0158">Chromosome</keyword>
<dbReference type="AlphaFoldDB" id="C3YG44"/>
<keyword evidence="8 12" id="KW-0539">Nucleus</keyword>
<feature type="region of interest" description="Disordered" evidence="13">
    <location>
        <begin position="1"/>
        <end position="22"/>
    </location>
</feature>
<evidence type="ECO:0000256" key="1">
    <source>
        <dbReference type="ARBA" id="ARBA00007804"/>
    </source>
</evidence>
<comment type="function">
    <text evidence="11">Acts as a component of the essential kinetochore-associated NDC80 complex, which is required for chromosome segregation and spindle checkpoint activity. Required for kinetochore integrity and the organization of stable microtubule binding sites in the outer plate of the kinetochore. The NDC80 complex synergistically enhances the affinity of the SKA1 complex for microtubules and may allow the NDC80 complex to track depolymerizing microtubules.</text>
</comment>
<evidence type="ECO:0000256" key="12">
    <source>
        <dbReference type="RuleBase" id="RU368011"/>
    </source>
</evidence>
<dbReference type="STRING" id="7739.C3YG44"/>
<evidence type="ECO:0000256" key="3">
    <source>
        <dbReference type="ARBA" id="ARBA00022454"/>
    </source>
</evidence>
<evidence type="ECO:0000256" key="8">
    <source>
        <dbReference type="ARBA" id="ARBA00023242"/>
    </source>
</evidence>
<proteinExistence type="inferred from homology"/>
<evidence type="ECO:0000313" key="14">
    <source>
        <dbReference type="EMBL" id="EEN60849.1"/>
    </source>
</evidence>
<evidence type="ECO:0000256" key="9">
    <source>
        <dbReference type="ARBA" id="ARBA00023306"/>
    </source>
</evidence>
<gene>
    <name evidence="14" type="ORF">BRAFLDRAFT_119496</name>
</gene>
<feature type="compositionally biased region" description="Polar residues" evidence="13">
    <location>
        <begin position="131"/>
        <end position="140"/>
    </location>
</feature>
<keyword evidence="7" id="KW-0175">Coiled coil</keyword>
<dbReference type="GO" id="GO:0051301">
    <property type="term" value="P:cell division"/>
    <property type="evidence" value="ECO:0007669"/>
    <property type="project" value="UniProtKB-UniRule"/>
</dbReference>
<dbReference type="GO" id="GO:0005634">
    <property type="term" value="C:nucleus"/>
    <property type="evidence" value="ECO:0007669"/>
    <property type="project" value="UniProtKB-SubCell"/>
</dbReference>
<dbReference type="Pfam" id="PF08286">
    <property type="entry name" value="Spc24"/>
    <property type="match status" value="1"/>
</dbReference>
<sequence>MSQKGEYLTSWHPAPEPPITNQDTKEVDVVSWDLSELTGFSPYRDDQQLNRRLLAIDMTEGAMMKENILQEKMDIVSEMITMLAAGEQAEELERVTEVWAKTNQLREKQEEDVKKTIQALLAMNEDEEQNVKSISQSEGGIQQKEAELEAEKCQAEKQRQQTEQGVQSLMGKLEKLKEEKEAVGKQKESVTQNTTEALPDVRYLATLYTNVTKLKWDFSCGPDEIKGFVTCKSDVKPFSLNSKQNSQFFVANYLWDLMDETFD</sequence>
<evidence type="ECO:0000256" key="6">
    <source>
        <dbReference type="ARBA" id="ARBA00022838"/>
    </source>
</evidence>
<keyword evidence="6 12" id="KW-0995">Kinetochore</keyword>
<evidence type="ECO:0000256" key="7">
    <source>
        <dbReference type="ARBA" id="ARBA00023054"/>
    </source>
</evidence>
<organism>
    <name type="scientific">Branchiostoma floridae</name>
    <name type="common">Florida lancelet</name>
    <name type="synonym">Amphioxus</name>
    <dbReference type="NCBI Taxonomy" id="7739"/>
    <lineage>
        <taxon>Eukaryota</taxon>
        <taxon>Metazoa</taxon>
        <taxon>Chordata</taxon>
        <taxon>Cephalochordata</taxon>
        <taxon>Leptocardii</taxon>
        <taxon>Amphioxiformes</taxon>
        <taxon>Branchiostomatidae</taxon>
        <taxon>Branchiostoma</taxon>
    </lineage>
</organism>
<accession>C3YG44</accession>
<dbReference type="eggNOG" id="ENOG502S26V">
    <property type="taxonomic scope" value="Eukaryota"/>
</dbReference>
<dbReference type="InterPro" id="IPR013252">
    <property type="entry name" value="Ndc80_Spc24"/>
</dbReference>
<evidence type="ECO:0000256" key="10">
    <source>
        <dbReference type="ARBA" id="ARBA00023328"/>
    </source>
</evidence>
<dbReference type="CDD" id="cd11565">
    <property type="entry name" value="RWD_Spc24"/>
    <property type="match status" value="1"/>
</dbReference>
<evidence type="ECO:0000256" key="2">
    <source>
        <dbReference type="ARBA" id="ARBA00013690"/>
    </source>
</evidence>
<dbReference type="PANTHER" id="PTHR22142">
    <property type="match status" value="1"/>
</dbReference>
<evidence type="ECO:0000256" key="4">
    <source>
        <dbReference type="ARBA" id="ARBA00022618"/>
    </source>
</evidence>
<dbReference type="GO" id="GO:0000776">
    <property type="term" value="C:kinetochore"/>
    <property type="evidence" value="ECO:0007669"/>
    <property type="project" value="UniProtKB-KW"/>
</dbReference>
<dbReference type="PANTHER" id="PTHR22142:SF2">
    <property type="entry name" value="KINETOCHORE PROTEIN SPC24"/>
    <property type="match status" value="1"/>
</dbReference>
<evidence type="ECO:0000256" key="5">
    <source>
        <dbReference type="ARBA" id="ARBA00022776"/>
    </source>
</evidence>
<dbReference type="Gene3D" id="3.30.160.570">
    <property type="entry name" value="Ncd80 complex, Spc24 subunit"/>
    <property type="match status" value="1"/>
</dbReference>
<name>C3YG44_BRAFL</name>